<dbReference type="PANTHER" id="PTHR30093">
    <property type="entry name" value="GENERAL SECRETION PATHWAY PROTEIN G"/>
    <property type="match status" value="1"/>
</dbReference>
<dbReference type="InterPro" id="IPR045584">
    <property type="entry name" value="Pilin-like"/>
</dbReference>
<dbReference type="InterPro" id="IPR012902">
    <property type="entry name" value="N_methyl_site"/>
</dbReference>
<evidence type="ECO:0000313" key="3">
    <source>
        <dbReference type="EMBL" id="MCO6042328.1"/>
    </source>
</evidence>
<keyword evidence="1" id="KW-0812">Transmembrane</keyword>
<dbReference type="PANTHER" id="PTHR30093:SF2">
    <property type="entry name" value="TYPE II SECRETION SYSTEM PROTEIN H"/>
    <property type="match status" value="1"/>
</dbReference>
<feature type="transmembrane region" description="Helical" evidence="1">
    <location>
        <begin position="26"/>
        <end position="50"/>
    </location>
</feature>
<comment type="caution">
    <text evidence="3">The sequence shown here is derived from an EMBL/GenBank/DDBJ whole genome shotgun (WGS) entry which is preliminary data.</text>
</comment>
<feature type="domain" description="DUF1559" evidence="2">
    <location>
        <begin position="51"/>
        <end position="333"/>
    </location>
</feature>
<name>A0A9X2JFC7_9BACT</name>
<protein>
    <submittedName>
        <fullName evidence="3">DUF1559 domain-containing protein</fullName>
    </submittedName>
</protein>
<dbReference type="AlphaFoldDB" id="A0A9X2JFC7"/>
<organism evidence="3 4">
    <name type="scientific">Aeoliella straminimaris</name>
    <dbReference type="NCBI Taxonomy" id="2954799"/>
    <lineage>
        <taxon>Bacteria</taxon>
        <taxon>Pseudomonadati</taxon>
        <taxon>Planctomycetota</taxon>
        <taxon>Planctomycetia</taxon>
        <taxon>Pirellulales</taxon>
        <taxon>Lacipirellulaceae</taxon>
        <taxon>Aeoliella</taxon>
    </lineage>
</organism>
<keyword evidence="4" id="KW-1185">Reference proteome</keyword>
<dbReference type="Pfam" id="PF07963">
    <property type="entry name" value="N_methyl"/>
    <property type="match status" value="1"/>
</dbReference>
<sequence length="357" mass="38970">MTDYSPPHCHKQNFQTSQLASKAKSAFTLVELLVVIAIIGILVALLLPAVQSAREAARRSSCQNNLKQLGLALHNYESAHKRFPAGQAMGFGVNGNQGCLGTLPMILPFIEESNLQDALDFSKGSYDQPNYTVTATQPEIIVCPSEQRQVNLEAGWTNYHANAGSWSAIAGWDGVFGPIIEEAGHRPLQGIKLARILDGTSNTVALSEVRNGKASELSGSDQKDELTDCFDFGSAPSGNNLATVRAAFMNKDWRNASIPTYAGDFWRLRGHPWSEGTMWRTWYNHLLPPGSVCWRTDNEWWELVSPASSYHRGVINSVMCDGSVQSVSEDIDPDVWTNLGTRDGLPEFRSAGGGGRG</sequence>
<evidence type="ECO:0000313" key="4">
    <source>
        <dbReference type="Proteomes" id="UP001155241"/>
    </source>
</evidence>
<dbReference type="Pfam" id="PF07596">
    <property type="entry name" value="SBP_bac_10"/>
    <property type="match status" value="1"/>
</dbReference>
<accession>A0A9X2JFC7</accession>
<proteinExistence type="predicted"/>
<dbReference type="RefSeq" id="WP_252850430.1">
    <property type="nucleotide sequence ID" value="NZ_JAMXLR010000003.1"/>
</dbReference>
<dbReference type="EMBL" id="JAMXLR010000003">
    <property type="protein sequence ID" value="MCO6042328.1"/>
    <property type="molecule type" value="Genomic_DNA"/>
</dbReference>
<evidence type="ECO:0000256" key="1">
    <source>
        <dbReference type="SAM" id="Phobius"/>
    </source>
</evidence>
<evidence type="ECO:0000259" key="2">
    <source>
        <dbReference type="Pfam" id="PF07596"/>
    </source>
</evidence>
<reference evidence="3" key="1">
    <citation type="submission" date="2022-06" db="EMBL/GenBank/DDBJ databases">
        <title>Aeoliella straminimaris, a novel planctomycete from sediments.</title>
        <authorList>
            <person name="Vitorino I.R."/>
            <person name="Lage O.M."/>
        </authorList>
    </citation>
    <scope>NUCLEOTIDE SEQUENCE</scope>
    <source>
        <strain evidence="3">ICT_H6.2</strain>
    </source>
</reference>
<dbReference type="Proteomes" id="UP001155241">
    <property type="component" value="Unassembled WGS sequence"/>
</dbReference>
<dbReference type="NCBIfam" id="TIGR02532">
    <property type="entry name" value="IV_pilin_GFxxxE"/>
    <property type="match status" value="1"/>
</dbReference>
<dbReference type="InterPro" id="IPR027558">
    <property type="entry name" value="Pre_pil_HX9DG_C"/>
</dbReference>
<dbReference type="InterPro" id="IPR011453">
    <property type="entry name" value="DUF1559"/>
</dbReference>
<gene>
    <name evidence="3" type="ORF">NG895_00270</name>
</gene>
<keyword evidence="1" id="KW-1133">Transmembrane helix</keyword>
<keyword evidence="1" id="KW-0472">Membrane</keyword>
<dbReference type="NCBIfam" id="TIGR04294">
    <property type="entry name" value="pre_pil_HX9DG"/>
    <property type="match status" value="1"/>
</dbReference>
<dbReference type="SUPFAM" id="SSF54523">
    <property type="entry name" value="Pili subunits"/>
    <property type="match status" value="1"/>
</dbReference>
<dbReference type="Gene3D" id="3.30.700.10">
    <property type="entry name" value="Glycoprotein, Type 4 Pilin"/>
    <property type="match status" value="1"/>
</dbReference>